<gene>
    <name evidence="1" type="ORF">FSPOR_8406</name>
</gene>
<protein>
    <submittedName>
        <fullName evidence="1">Uncharacterized protein</fullName>
    </submittedName>
</protein>
<keyword evidence="2" id="KW-1185">Reference proteome</keyword>
<comment type="caution">
    <text evidence="1">The sequence shown here is derived from an EMBL/GenBank/DDBJ whole genome shotgun (WGS) entry which is preliminary data.</text>
</comment>
<name>A0A395RVG8_FUSSP</name>
<dbReference type="Proteomes" id="UP000266152">
    <property type="component" value="Unassembled WGS sequence"/>
</dbReference>
<evidence type="ECO:0000313" key="1">
    <source>
        <dbReference type="EMBL" id="RGP63799.1"/>
    </source>
</evidence>
<accession>A0A395RVG8</accession>
<sequence length="255" mass="27794">MTVLVLHTGESDGLSAPISFDSIENQVERVIVRGMHSVRTRLEVAVDFVMFLEQREAAVFGPQPDPVASTASDATTVDSRWPLYCSEKRRAVDLGFNIPLYTSIALITKTPKLIKMSSNNSLPTLNDIVSRKCYTESLPDRLPSLGDDVPTAWVPMTNDSYGGMTEVCSPNSVNLYDDCVLWCELPGVYMDAYKDSGSEDFGGYFLRQLRATGMNMSQVGIYSAKEKNAAPAAGRPTGIMALGTLVLVTFIATSI</sequence>
<evidence type="ECO:0000313" key="2">
    <source>
        <dbReference type="Proteomes" id="UP000266152"/>
    </source>
</evidence>
<dbReference type="EMBL" id="PXOF01000125">
    <property type="protein sequence ID" value="RGP63799.1"/>
    <property type="molecule type" value="Genomic_DNA"/>
</dbReference>
<organism evidence="1 2">
    <name type="scientific">Fusarium sporotrichioides</name>
    <dbReference type="NCBI Taxonomy" id="5514"/>
    <lineage>
        <taxon>Eukaryota</taxon>
        <taxon>Fungi</taxon>
        <taxon>Dikarya</taxon>
        <taxon>Ascomycota</taxon>
        <taxon>Pezizomycotina</taxon>
        <taxon>Sordariomycetes</taxon>
        <taxon>Hypocreomycetidae</taxon>
        <taxon>Hypocreales</taxon>
        <taxon>Nectriaceae</taxon>
        <taxon>Fusarium</taxon>
    </lineage>
</organism>
<reference evidence="1 2" key="1">
    <citation type="journal article" date="2018" name="PLoS Pathog.">
        <title>Evolution of structural diversity of trichothecenes, a family of toxins produced by plant pathogenic and entomopathogenic fungi.</title>
        <authorList>
            <person name="Proctor R.H."/>
            <person name="McCormick S.P."/>
            <person name="Kim H.S."/>
            <person name="Cardoza R.E."/>
            <person name="Stanley A.M."/>
            <person name="Lindo L."/>
            <person name="Kelly A."/>
            <person name="Brown D.W."/>
            <person name="Lee T."/>
            <person name="Vaughan M.M."/>
            <person name="Alexander N.J."/>
            <person name="Busman M."/>
            <person name="Gutierrez S."/>
        </authorList>
    </citation>
    <scope>NUCLEOTIDE SEQUENCE [LARGE SCALE GENOMIC DNA]</scope>
    <source>
        <strain evidence="1 2">NRRL 3299</strain>
    </source>
</reference>
<proteinExistence type="predicted"/>
<dbReference type="AlphaFoldDB" id="A0A395RVG8"/>